<name>A0A0A9E2N1_ARUDO</name>
<evidence type="ECO:0000313" key="1">
    <source>
        <dbReference type="EMBL" id="JAD94316.1"/>
    </source>
</evidence>
<protein>
    <submittedName>
        <fullName evidence="1">Uncharacterized protein</fullName>
    </submittedName>
</protein>
<proteinExistence type="predicted"/>
<sequence length="42" mass="5138">MPTPTIYVAVDSCRTQEDHESIYFIYHKYLLIYLWQTSFCNF</sequence>
<dbReference type="AlphaFoldDB" id="A0A0A9E2N1"/>
<reference evidence="1" key="2">
    <citation type="journal article" date="2015" name="Data Brief">
        <title>Shoot transcriptome of the giant reed, Arundo donax.</title>
        <authorList>
            <person name="Barrero R.A."/>
            <person name="Guerrero F.D."/>
            <person name="Moolhuijzen P."/>
            <person name="Goolsby J.A."/>
            <person name="Tidwell J."/>
            <person name="Bellgard S.E."/>
            <person name="Bellgard M.I."/>
        </authorList>
    </citation>
    <scope>NUCLEOTIDE SEQUENCE</scope>
    <source>
        <tissue evidence="1">Shoot tissue taken approximately 20 cm above the soil surface</tissue>
    </source>
</reference>
<dbReference type="EMBL" id="GBRH01203579">
    <property type="protein sequence ID" value="JAD94316.1"/>
    <property type="molecule type" value="Transcribed_RNA"/>
</dbReference>
<accession>A0A0A9E2N1</accession>
<organism evidence="1">
    <name type="scientific">Arundo donax</name>
    <name type="common">Giant reed</name>
    <name type="synonym">Donax arundinaceus</name>
    <dbReference type="NCBI Taxonomy" id="35708"/>
    <lineage>
        <taxon>Eukaryota</taxon>
        <taxon>Viridiplantae</taxon>
        <taxon>Streptophyta</taxon>
        <taxon>Embryophyta</taxon>
        <taxon>Tracheophyta</taxon>
        <taxon>Spermatophyta</taxon>
        <taxon>Magnoliopsida</taxon>
        <taxon>Liliopsida</taxon>
        <taxon>Poales</taxon>
        <taxon>Poaceae</taxon>
        <taxon>PACMAD clade</taxon>
        <taxon>Arundinoideae</taxon>
        <taxon>Arundineae</taxon>
        <taxon>Arundo</taxon>
    </lineage>
</organism>
<reference evidence="1" key="1">
    <citation type="submission" date="2014-09" db="EMBL/GenBank/DDBJ databases">
        <authorList>
            <person name="Magalhaes I.L.F."/>
            <person name="Oliveira U."/>
            <person name="Santos F.R."/>
            <person name="Vidigal T.H.D.A."/>
            <person name="Brescovit A.D."/>
            <person name="Santos A.J."/>
        </authorList>
    </citation>
    <scope>NUCLEOTIDE SEQUENCE</scope>
    <source>
        <tissue evidence="1">Shoot tissue taken approximately 20 cm above the soil surface</tissue>
    </source>
</reference>